<dbReference type="InterPro" id="IPR015915">
    <property type="entry name" value="Kelch-typ_b-propeller"/>
</dbReference>
<dbReference type="InterPro" id="IPR011043">
    <property type="entry name" value="Gal_Oxase/kelch_b-propeller"/>
</dbReference>
<proteinExistence type="predicted"/>
<dbReference type="PhylomeDB" id="A0A0G4FEF1"/>
<dbReference type="EMBL" id="CDMY01000420">
    <property type="protein sequence ID" value="CEM11593.1"/>
    <property type="molecule type" value="Genomic_DNA"/>
</dbReference>
<organism evidence="1 2">
    <name type="scientific">Vitrella brassicaformis (strain CCMP3155)</name>
    <dbReference type="NCBI Taxonomy" id="1169540"/>
    <lineage>
        <taxon>Eukaryota</taxon>
        <taxon>Sar</taxon>
        <taxon>Alveolata</taxon>
        <taxon>Colpodellida</taxon>
        <taxon>Vitrellaceae</taxon>
        <taxon>Vitrella</taxon>
    </lineage>
</organism>
<gene>
    <name evidence="1" type="ORF">Vbra_9082</name>
</gene>
<name>A0A0G4FEF1_VITBC</name>
<keyword evidence="2" id="KW-1185">Reference proteome</keyword>
<dbReference type="Proteomes" id="UP000041254">
    <property type="component" value="Unassembled WGS sequence"/>
</dbReference>
<dbReference type="SUPFAM" id="SSF50965">
    <property type="entry name" value="Galactose oxidase, central domain"/>
    <property type="match status" value="1"/>
</dbReference>
<dbReference type="AlphaFoldDB" id="A0A0G4FEF1"/>
<dbReference type="PANTHER" id="PTHR23244">
    <property type="entry name" value="KELCH REPEAT DOMAIN"/>
    <property type="match status" value="1"/>
</dbReference>
<reference evidence="1 2" key="1">
    <citation type="submission" date="2014-11" db="EMBL/GenBank/DDBJ databases">
        <authorList>
            <person name="Zhu J."/>
            <person name="Qi W."/>
            <person name="Song R."/>
        </authorList>
    </citation>
    <scope>NUCLEOTIDE SEQUENCE [LARGE SCALE GENOMIC DNA]</scope>
</reference>
<protein>
    <submittedName>
        <fullName evidence="1">Uncharacterized protein</fullName>
    </submittedName>
</protein>
<sequence length="757" mass="85528">MADTRQQLFDVVWYSFPFLDAPQLLKLETVCKEIQALLHSNNSSGIWQLQYRRSFGKKTNIRLIEGAAHRPRTRPSPTATNAPKYTTLPESAYRGAVLRGAVLKSFGANATVGELRWGKASCVNPMDDMRRSRPSIFILRSHLYVFGGVVGGRDEHKSYKTDLWGVSLKSLLYTGEYEWEQCVVDGTPPASSDSLTLTCINPKSPLPTHTARPPSPRRYFVCGGPVGAGDKRDREGFWGVLEIDRKDGWEYRWLSGRELRGGEGEVRKKRRGDKTPPLNRRYFTCTFVPIRSSAHPQGYIFIFGGKDNTAEDALSSSTIVDVATWSFDDSDGNVSGLRPTARLNHTATLVKDRYVFIMGGEEWDLDDNFEDYDSFESDELFGSVGFARPPALDIFDGKTKTWIEFDRLPWIARGTNPTVDAAVGPYLAGVAYVEHRCDFARHTAVLAGDKIVINVPYADYDEIGVLGGVKTVIFDTKTGRFSRPSFATQPQKTCAAAPHPNMIPRQSELILYGGGSLLDEEWMEGDFELAYDNDSRHDQSKHSEISVLGVMDRTTDDQIVPVDRPSVAPFSRRYVWNRQLWQMDTNGGDARFDIAMWNDDQYIEEEWRWDRQAIAESKAEEREQLRERGVEVLESGEGDDYDSVEGYTEKDIDERLCGNPLPCNKVFGKPTRRTRHQAISKFFTVTGILRSDPMHWTLPKDDSQANATHTKTTTFFSRRQKPLLVQSSLTAFFPLTSACSQTVNHGYRGTKRKRSNR</sequence>
<evidence type="ECO:0000313" key="1">
    <source>
        <dbReference type="EMBL" id="CEM11593.1"/>
    </source>
</evidence>
<dbReference type="Gene3D" id="2.120.10.80">
    <property type="entry name" value="Kelch-type beta propeller"/>
    <property type="match status" value="1"/>
</dbReference>
<accession>A0A0G4FEF1</accession>
<dbReference type="OrthoDB" id="432528at2759"/>
<dbReference type="VEuPathDB" id="CryptoDB:Vbra_9082"/>
<evidence type="ECO:0000313" key="2">
    <source>
        <dbReference type="Proteomes" id="UP000041254"/>
    </source>
</evidence>
<dbReference type="InParanoid" id="A0A0G4FEF1"/>